<gene>
    <name evidence="2" type="ORF">IPN02_11660</name>
</gene>
<dbReference type="InterPro" id="IPR052961">
    <property type="entry name" value="Oxido-Kinase-like_Enzymes"/>
</dbReference>
<reference evidence="2 3" key="1">
    <citation type="submission" date="2020-10" db="EMBL/GenBank/DDBJ databases">
        <title>Connecting structure to function with the recovery of over 1000 high-quality activated sludge metagenome-assembled genomes encoding full-length rRNA genes using long-read sequencing.</title>
        <authorList>
            <person name="Singleton C.M."/>
            <person name="Petriglieri F."/>
            <person name="Kristensen J.M."/>
            <person name="Kirkegaard R.H."/>
            <person name="Michaelsen T.Y."/>
            <person name="Andersen M.H."/>
            <person name="Karst S.M."/>
            <person name="Dueholm M.S."/>
            <person name="Nielsen P.H."/>
            <person name="Albertsen M."/>
        </authorList>
    </citation>
    <scope>NUCLEOTIDE SEQUENCE [LARGE SCALE GENOMIC DNA]</scope>
    <source>
        <strain evidence="2">Lyne_18-Q3-R50-59_MAXAC.006</strain>
    </source>
</reference>
<sequence length="357" mass="38493">MSGGVQHGAVAPSEPITASRVTELLQGAGHDVVVETITIEAVGTGQMGASYRIGLGIAGDRGELPGTLVAKIAAGPTDKREMAAGSYRTEVDFYRNIASTVAVRVPRCWASWTNDDCTDFVLLLEDLAPRRQGDQILGCSAEQARAAAVNVAGLHGPRWCDPTLVGPGGLNVLDPDGAAMLGEVMTPMNEMFFDYFGDRLAVEHRAVFERVPAVAGAWLLGRPERHGPVHGDYRLDNLMFAPDGSDVAAVDWQTISFGLPARDLAFLCSTGLEPELRRSCEESVVSAYHEALRSYGVDRYSLEECRDDYAYAMLQGLLIVVFGWAVADKTPRGDAMFLAMAERTCAAIDDHDPFARL</sequence>
<evidence type="ECO:0000313" key="2">
    <source>
        <dbReference type="EMBL" id="MBK9297464.1"/>
    </source>
</evidence>
<evidence type="ECO:0000313" key="3">
    <source>
        <dbReference type="Proteomes" id="UP000727993"/>
    </source>
</evidence>
<dbReference type="PANTHER" id="PTHR23020:SF41">
    <property type="entry name" value="AMINOGLYCOSIDE PHOSPHOTRANSFERASE DOMAIN-CONTAINING PROTEIN"/>
    <property type="match status" value="1"/>
</dbReference>
<dbReference type="InterPro" id="IPR015897">
    <property type="entry name" value="CHK_kinase-like"/>
</dbReference>
<proteinExistence type="predicted"/>
<feature type="domain" description="CHK kinase-like" evidence="1">
    <location>
        <begin position="122"/>
        <end position="298"/>
    </location>
</feature>
<accession>A0A936TF70</accession>
<dbReference type="EMBL" id="JADJZA010000007">
    <property type="protein sequence ID" value="MBK9297464.1"/>
    <property type="molecule type" value="Genomic_DNA"/>
</dbReference>
<dbReference type="Proteomes" id="UP000727993">
    <property type="component" value="Unassembled WGS sequence"/>
</dbReference>
<dbReference type="Pfam" id="PF01636">
    <property type="entry name" value="APH"/>
    <property type="match status" value="1"/>
</dbReference>
<dbReference type="Gene3D" id="3.90.1200.10">
    <property type="match status" value="1"/>
</dbReference>
<name>A0A936TF70_9ACTN</name>
<dbReference type="PANTHER" id="PTHR23020">
    <property type="entry name" value="UNCHARACTERIZED NUCLEAR HORMONE RECEPTOR-RELATED"/>
    <property type="match status" value="1"/>
</dbReference>
<dbReference type="InterPro" id="IPR011009">
    <property type="entry name" value="Kinase-like_dom_sf"/>
</dbReference>
<dbReference type="InterPro" id="IPR002575">
    <property type="entry name" value="Aminoglycoside_PTrfase"/>
</dbReference>
<comment type="caution">
    <text evidence="2">The sequence shown here is derived from an EMBL/GenBank/DDBJ whole genome shotgun (WGS) entry which is preliminary data.</text>
</comment>
<protein>
    <submittedName>
        <fullName evidence="2">Aminoglycoside phosphotransferase family protein</fullName>
    </submittedName>
</protein>
<evidence type="ECO:0000259" key="1">
    <source>
        <dbReference type="SMART" id="SM00587"/>
    </source>
</evidence>
<organism evidence="2 3">
    <name type="scientific">Candidatus Neomicrothrix subdominans</name>
    <dbReference type="NCBI Taxonomy" id="2954438"/>
    <lineage>
        <taxon>Bacteria</taxon>
        <taxon>Bacillati</taxon>
        <taxon>Actinomycetota</taxon>
        <taxon>Acidimicrobiia</taxon>
        <taxon>Acidimicrobiales</taxon>
        <taxon>Microthrixaceae</taxon>
        <taxon>Candidatus Neomicrothrix</taxon>
    </lineage>
</organism>
<dbReference type="SMART" id="SM00587">
    <property type="entry name" value="CHK"/>
    <property type="match status" value="1"/>
</dbReference>
<dbReference type="SUPFAM" id="SSF56112">
    <property type="entry name" value="Protein kinase-like (PK-like)"/>
    <property type="match status" value="1"/>
</dbReference>
<dbReference type="AlphaFoldDB" id="A0A936TF70"/>